<dbReference type="Pfam" id="PF02133">
    <property type="entry name" value="Transp_cyt_pur"/>
    <property type="match status" value="1"/>
</dbReference>
<dbReference type="GO" id="GO:0005886">
    <property type="term" value="C:plasma membrane"/>
    <property type="evidence" value="ECO:0007669"/>
    <property type="project" value="TreeGrafter"/>
</dbReference>
<evidence type="ECO:0000313" key="7">
    <source>
        <dbReference type="EMBL" id="KAJ4800172.1"/>
    </source>
</evidence>
<evidence type="ECO:0000313" key="8">
    <source>
        <dbReference type="Proteomes" id="UP001140206"/>
    </source>
</evidence>
<feature type="transmembrane region" description="Helical" evidence="6">
    <location>
        <begin position="322"/>
        <end position="345"/>
    </location>
</feature>
<comment type="subcellular location">
    <subcellularLocation>
        <location evidence="1">Membrane</location>
        <topology evidence="1">Multi-pass membrane protein</topology>
    </subcellularLocation>
</comment>
<feature type="transmembrane region" description="Helical" evidence="6">
    <location>
        <begin position="213"/>
        <end position="230"/>
    </location>
</feature>
<dbReference type="InterPro" id="IPR045225">
    <property type="entry name" value="Uracil/uridine/allantoin_perm"/>
</dbReference>
<feature type="transmembrane region" description="Helical" evidence="6">
    <location>
        <begin position="179"/>
        <end position="201"/>
    </location>
</feature>
<dbReference type="EMBL" id="JAMFTS010000002">
    <property type="protein sequence ID" value="KAJ4800172.1"/>
    <property type="molecule type" value="Genomic_DNA"/>
</dbReference>
<proteinExistence type="inferred from homology"/>
<sequence length="547" mass="59343">MCSGLKGFTTSCFTPESCVRDSRASPLRVSPQSHVFGTQGLHHFVFHPRVMCSGLKGFTISRFTPESCVRDSRASPLRAPLNDLAPIPPSDRTFTAWDLASLWIGLVVGVPSYYLAGSLVDLGMSWLQGVSTVFLANALLLIPLLLTAYPATSLGIPFPVLARASFGPRGSHIPSLLRAFVACGWFGIESWIGGQTLFLLLFNSSPSPSSFRLEFACFLLFWFAQLAIVLKGMDGIRALEKYAAPILIVLVSSLLGWAYFTAGGFGPMLSLPSRLSSSQFWAVFFPSLTANISFWATVAINIPDFTRYARSQKDQILGQVGLPFFMAMFTFAGLAVTSATEVIFGQVISDPIQLLGRIGGPFTKLISIFGISLATITTNIAANVVAPANALVSLNPRLFTFTGGAVVTALLGIAFQPWKLLSSSESFVYTWLLGYSALMGPIGGIILSDYYLVKRMNLDLEGLYSDSVDGPYYYQNGFNVAALVALVAGVLPIVPGFLHKLGILSNTSKAFVTAYNNAWFVSFFISGLVYWLLSTSKENEQKHRYAN</sequence>
<evidence type="ECO:0000256" key="3">
    <source>
        <dbReference type="ARBA" id="ARBA00022692"/>
    </source>
</evidence>
<feature type="transmembrane region" description="Helical" evidence="6">
    <location>
        <begin position="94"/>
        <end position="114"/>
    </location>
</feature>
<evidence type="ECO:0000256" key="4">
    <source>
        <dbReference type="ARBA" id="ARBA00022989"/>
    </source>
</evidence>
<dbReference type="PANTHER" id="PTHR30618">
    <property type="entry name" value="NCS1 FAMILY PURINE/PYRIMIDINE TRANSPORTER"/>
    <property type="match status" value="1"/>
</dbReference>
<name>A0AAV8GA52_9POAL</name>
<protein>
    <submittedName>
        <fullName evidence="7">Uracil permease</fullName>
    </submittedName>
</protein>
<evidence type="ECO:0000256" key="6">
    <source>
        <dbReference type="SAM" id="Phobius"/>
    </source>
</evidence>
<feature type="transmembrane region" description="Helical" evidence="6">
    <location>
        <begin position="242"/>
        <end position="260"/>
    </location>
</feature>
<accession>A0AAV8GA52</accession>
<keyword evidence="3 6" id="KW-0812">Transmembrane</keyword>
<feature type="transmembrane region" description="Helical" evidence="6">
    <location>
        <begin position="398"/>
        <end position="416"/>
    </location>
</feature>
<keyword evidence="4 6" id="KW-1133">Transmembrane helix</keyword>
<feature type="transmembrane region" description="Helical" evidence="6">
    <location>
        <begin position="428"/>
        <end position="452"/>
    </location>
</feature>
<keyword evidence="5 6" id="KW-0472">Membrane</keyword>
<comment type="similarity">
    <text evidence="2">Belongs to the purine-cytosine permease (2.A.39) family.</text>
</comment>
<feature type="transmembrane region" description="Helical" evidence="6">
    <location>
        <begin position="473"/>
        <end position="494"/>
    </location>
</feature>
<dbReference type="CDD" id="cd11485">
    <property type="entry name" value="SLC-NCS1sbd_YbbW-like"/>
    <property type="match status" value="1"/>
</dbReference>
<evidence type="ECO:0000256" key="5">
    <source>
        <dbReference type="ARBA" id="ARBA00023136"/>
    </source>
</evidence>
<dbReference type="InterPro" id="IPR001248">
    <property type="entry name" value="Pur-cyt_permease"/>
</dbReference>
<feature type="transmembrane region" description="Helical" evidence="6">
    <location>
        <begin position="365"/>
        <end position="386"/>
    </location>
</feature>
<evidence type="ECO:0000256" key="2">
    <source>
        <dbReference type="ARBA" id="ARBA00008974"/>
    </source>
</evidence>
<organism evidence="7 8">
    <name type="scientific">Rhynchospora pubera</name>
    <dbReference type="NCBI Taxonomy" id="906938"/>
    <lineage>
        <taxon>Eukaryota</taxon>
        <taxon>Viridiplantae</taxon>
        <taxon>Streptophyta</taxon>
        <taxon>Embryophyta</taxon>
        <taxon>Tracheophyta</taxon>
        <taxon>Spermatophyta</taxon>
        <taxon>Magnoliopsida</taxon>
        <taxon>Liliopsida</taxon>
        <taxon>Poales</taxon>
        <taxon>Cyperaceae</taxon>
        <taxon>Cyperoideae</taxon>
        <taxon>Rhynchosporeae</taxon>
        <taxon>Rhynchospora</taxon>
    </lineage>
</organism>
<dbReference type="Proteomes" id="UP001140206">
    <property type="component" value="Chromosome 2"/>
</dbReference>
<dbReference type="Gene3D" id="1.10.4160.10">
    <property type="entry name" value="Hydantoin permease"/>
    <property type="match status" value="1"/>
</dbReference>
<comment type="caution">
    <text evidence="7">The sequence shown here is derived from an EMBL/GenBank/DDBJ whole genome shotgun (WGS) entry which is preliminary data.</text>
</comment>
<keyword evidence="8" id="KW-1185">Reference proteome</keyword>
<feature type="transmembrane region" description="Helical" evidence="6">
    <location>
        <begin position="280"/>
        <end position="302"/>
    </location>
</feature>
<gene>
    <name evidence="7" type="ORF">LUZ62_051418</name>
</gene>
<dbReference type="GO" id="GO:0015205">
    <property type="term" value="F:nucleobase transmembrane transporter activity"/>
    <property type="evidence" value="ECO:0007669"/>
    <property type="project" value="TreeGrafter"/>
</dbReference>
<feature type="transmembrane region" description="Helical" evidence="6">
    <location>
        <begin position="514"/>
        <end position="533"/>
    </location>
</feature>
<feature type="transmembrane region" description="Helical" evidence="6">
    <location>
        <begin position="134"/>
        <end position="158"/>
    </location>
</feature>
<dbReference type="AlphaFoldDB" id="A0AAV8GA52"/>
<dbReference type="PANTHER" id="PTHR30618:SF0">
    <property type="entry name" value="PURINE-URACIL PERMEASE NCS1"/>
    <property type="match status" value="1"/>
</dbReference>
<evidence type="ECO:0000256" key="1">
    <source>
        <dbReference type="ARBA" id="ARBA00004141"/>
    </source>
</evidence>
<reference evidence="7" key="1">
    <citation type="submission" date="2022-08" db="EMBL/GenBank/DDBJ databases">
        <authorList>
            <person name="Marques A."/>
        </authorList>
    </citation>
    <scope>NUCLEOTIDE SEQUENCE</scope>
    <source>
        <strain evidence="7">RhyPub2mFocal</strain>
        <tissue evidence="7">Leaves</tissue>
    </source>
</reference>
<dbReference type="FunFam" id="1.10.4160.10:FF:000001">
    <property type="entry name" value="Uracil permease, putative"/>
    <property type="match status" value="1"/>
</dbReference>